<dbReference type="GO" id="GO:0071897">
    <property type="term" value="P:DNA biosynthetic process"/>
    <property type="evidence" value="ECO:0007669"/>
    <property type="project" value="UniProtKB-KW"/>
</dbReference>
<evidence type="ECO:0000256" key="2">
    <source>
        <dbReference type="ARBA" id="ARBA00012274"/>
    </source>
</evidence>
<evidence type="ECO:0000256" key="3">
    <source>
        <dbReference type="ARBA" id="ARBA00022634"/>
    </source>
</evidence>
<accession>A0A0R3LPF7</accession>
<feature type="domain" description="TSCPD" evidence="6">
    <location>
        <begin position="37"/>
        <end position="95"/>
    </location>
</feature>
<dbReference type="Proteomes" id="UP000050863">
    <property type="component" value="Unassembled WGS sequence"/>
</dbReference>
<dbReference type="InterPro" id="IPR024434">
    <property type="entry name" value="TSCPD_dom"/>
</dbReference>
<comment type="catalytic activity">
    <reaction evidence="5">
        <text>a 2'-deoxyribonucleoside 5'-diphosphate + [thioredoxin]-disulfide + H2O = a ribonucleoside 5'-diphosphate + [thioredoxin]-dithiol</text>
        <dbReference type="Rhea" id="RHEA:23252"/>
        <dbReference type="Rhea" id="RHEA-COMP:10698"/>
        <dbReference type="Rhea" id="RHEA-COMP:10700"/>
        <dbReference type="ChEBI" id="CHEBI:15377"/>
        <dbReference type="ChEBI" id="CHEBI:29950"/>
        <dbReference type="ChEBI" id="CHEBI:50058"/>
        <dbReference type="ChEBI" id="CHEBI:57930"/>
        <dbReference type="ChEBI" id="CHEBI:73316"/>
        <dbReference type="EC" id="1.17.4.1"/>
    </reaction>
</comment>
<dbReference type="EC" id="1.17.4.1" evidence="2"/>
<evidence type="ECO:0000259" key="6">
    <source>
        <dbReference type="Pfam" id="PF12637"/>
    </source>
</evidence>
<evidence type="ECO:0000256" key="1">
    <source>
        <dbReference type="ARBA" id="ARBA00007405"/>
    </source>
</evidence>
<name>A0A0R3LPF7_9BRAD</name>
<comment type="similarity">
    <text evidence="1">Belongs to the ribonucleoside diphosphate reductase class-2 family.</text>
</comment>
<dbReference type="GO" id="GO:0004748">
    <property type="term" value="F:ribonucleoside-diphosphate reductase activity, thioredoxin disulfide as acceptor"/>
    <property type="evidence" value="ECO:0007669"/>
    <property type="project" value="UniProtKB-EC"/>
</dbReference>
<sequence length="108" mass="11861">MADHSTGKQRTLACSAPVRRYQLNRRASVAFNFDCEGHRYRATASHYPDGRLAEIFLDTGKINTPLQQHAETSAILVSLLLQHGVEVDAIRHSISGPIAVALDLAVRP</sequence>
<keyword evidence="8" id="KW-1185">Reference proteome</keyword>
<comment type="caution">
    <text evidence="7">The sequence shown here is derived from an EMBL/GenBank/DDBJ whole genome shotgun (WGS) entry which is preliminary data.</text>
</comment>
<dbReference type="Pfam" id="PF12637">
    <property type="entry name" value="TSCPD"/>
    <property type="match status" value="1"/>
</dbReference>
<evidence type="ECO:0000256" key="5">
    <source>
        <dbReference type="ARBA" id="ARBA00047754"/>
    </source>
</evidence>
<keyword evidence="4" id="KW-0547">Nucleotide-binding</keyword>
<evidence type="ECO:0000256" key="4">
    <source>
        <dbReference type="ARBA" id="ARBA00022741"/>
    </source>
</evidence>
<evidence type="ECO:0000313" key="7">
    <source>
        <dbReference type="EMBL" id="KRR09650.1"/>
    </source>
</evidence>
<dbReference type="EMBL" id="LLXZ01000071">
    <property type="protein sequence ID" value="KRR09650.1"/>
    <property type="molecule type" value="Genomic_DNA"/>
</dbReference>
<gene>
    <name evidence="7" type="ORF">CQ12_13895</name>
</gene>
<dbReference type="AlphaFoldDB" id="A0A0R3LPF7"/>
<keyword evidence="3" id="KW-0237">DNA synthesis</keyword>
<reference evidence="7 8" key="1">
    <citation type="submission" date="2014-03" db="EMBL/GenBank/DDBJ databases">
        <title>Bradyrhizobium valentinum sp. nov., isolated from effective nodules of Lupinus mariae-josephae, a lupine endemic of basic-lime soils in Eastern Spain.</title>
        <authorList>
            <person name="Duran D."/>
            <person name="Rey L."/>
            <person name="Navarro A."/>
            <person name="Busquets A."/>
            <person name="Imperial J."/>
            <person name="Ruiz-Argueso T."/>
        </authorList>
    </citation>
    <scope>NUCLEOTIDE SEQUENCE [LARGE SCALE GENOMIC DNA]</scope>
    <source>
        <strain evidence="7 8">PAC68</strain>
    </source>
</reference>
<dbReference type="GO" id="GO:0000166">
    <property type="term" value="F:nucleotide binding"/>
    <property type="evidence" value="ECO:0007669"/>
    <property type="project" value="UniProtKB-KW"/>
</dbReference>
<proteinExistence type="inferred from homology"/>
<protein>
    <recommendedName>
        <fullName evidence="2">ribonucleoside-diphosphate reductase</fullName>
        <ecNumber evidence="2">1.17.4.1</ecNumber>
    </recommendedName>
</protein>
<organism evidence="7 8">
    <name type="scientific">Bradyrhizobium jicamae</name>
    <dbReference type="NCBI Taxonomy" id="280332"/>
    <lineage>
        <taxon>Bacteria</taxon>
        <taxon>Pseudomonadati</taxon>
        <taxon>Pseudomonadota</taxon>
        <taxon>Alphaproteobacteria</taxon>
        <taxon>Hyphomicrobiales</taxon>
        <taxon>Nitrobacteraceae</taxon>
        <taxon>Bradyrhizobium</taxon>
    </lineage>
</organism>
<dbReference type="STRING" id="280332.CQ12_13895"/>
<evidence type="ECO:0000313" key="8">
    <source>
        <dbReference type="Proteomes" id="UP000050863"/>
    </source>
</evidence>